<organism evidence="2 3">
    <name type="scientific">Hymenobacter antarcticus</name>
    <dbReference type="NCBI Taxonomy" id="486270"/>
    <lineage>
        <taxon>Bacteria</taxon>
        <taxon>Pseudomonadati</taxon>
        <taxon>Bacteroidota</taxon>
        <taxon>Cytophagia</taxon>
        <taxon>Cytophagales</taxon>
        <taxon>Hymenobacteraceae</taxon>
        <taxon>Hymenobacter</taxon>
    </lineage>
</organism>
<protein>
    <submittedName>
        <fullName evidence="2">Uncharacterized protein</fullName>
    </submittedName>
</protein>
<dbReference type="Proteomes" id="UP001501556">
    <property type="component" value="Unassembled WGS sequence"/>
</dbReference>
<gene>
    <name evidence="2" type="ORF">GCM10022407_16090</name>
</gene>
<evidence type="ECO:0000313" key="3">
    <source>
        <dbReference type="Proteomes" id="UP001501556"/>
    </source>
</evidence>
<evidence type="ECO:0000256" key="1">
    <source>
        <dbReference type="SAM" id="MobiDB-lite"/>
    </source>
</evidence>
<feature type="region of interest" description="Disordered" evidence="1">
    <location>
        <begin position="1"/>
        <end position="23"/>
    </location>
</feature>
<sequence>MKQQTRPRAESTLLRVTPGTDGDDFRFSPLYPLRPLQAPAFLLPKEYYPLDDTVTEAAGLARNSEATDLYAGSY</sequence>
<keyword evidence="3" id="KW-1185">Reference proteome</keyword>
<dbReference type="EMBL" id="BAABDI010000008">
    <property type="protein sequence ID" value="GAA3970994.1"/>
    <property type="molecule type" value="Genomic_DNA"/>
</dbReference>
<proteinExistence type="predicted"/>
<dbReference type="RefSeq" id="WP_345122895.1">
    <property type="nucleotide sequence ID" value="NZ_BAABDI010000008.1"/>
</dbReference>
<name>A0ABP7PTI1_9BACT</name>
<reference evidence="3" key="1">
    <citation type="journal article" date="2019" name="Int. J. Syst. Evol. Microbiol.">
        <title>The Global Catalogue of Microorganisms (GCM) 10K type strain sequencing project: providing services to taxonomists for standard genome sequencing and annotation.</title>
        <authorList>
            <consortium name="The Broad Institute Genomics Platform"/>
            <consortium name="The Broad Institute Genome Sequencing Center for Infectious Disease"/>
            <person name="Wu L."/>
            <person name="Ma J."/>
        </authorList>
    </citation>
    <scope>NUCLEOTIDE SEQUENCE [LARGE SCALE GENOMIC DNA]</scope>
    <source>
        <strain evidence="3">JCM 17217</strain>
    </source>
</reference>
<evidence type="ECO:0000313" key="2">
    <source>
        <dbReference type="EMBL" id="GAA3970994.1"/>
    </source>
</evidence>
<comment type="caution">
    <text evidence="2">The sequence shown here is derived from an EMBL/GenBank/DDBJ whole genome shotgun (WGS) entry which is preliminary data.</text>
</comment>
<accession>A0ABP7PTI1</accession>